<accession>A0A438I6B2</accession>
<evidence type="ECO:0000256" key="1">
    <source>
        <dbReference type="SAM" id="MobiDB-lite"/>
    </source>
</evidence>
<keyword evidence="2" id="KW-0472">Membrane</keyword>
<sequence>MEEWETRRNVAAEEGGQPSGPAKEHSMDAHGFSPRLERWFNSMVYAEERTQFMYSQTRWGKIPKVPQMLRHTQDFEKFYEPRVISFGPYHHGKPHLLQGEMLKPLCGRRFLRDSGQSIQNLYRKIESNIKLVRMCYDEDQTYKYDDEELAWMMLLDGCSLLYFILCVMRRNESQLSDLNVKSHFVAFVQLDCFLLENQLPFGILELLFEGARLGADTMEEMIERFITSNIAKPRGTMASDLDLVKDPSHLLDLLRSGLLGPQPVPEQKDSLKEYGGGPVQGKCANKATGSRIETSRSLKLPGSILNRLKLLNLAAYEMSPNGPGDFGVTSYICFLDSLIKNAEDVMLLQSNYTLFNFLGSDEKVADLFNDIAKDLVPNRDAYALVKAGVQKHYNTRVNVWISKWLHSNFTFLAFIGAVVALGSSICQTYFAAFPPHK</sequence>
<dbReference type="InterPro" id="IPR004158">
    <property type="entry name" value="DUF247_pln"/>
</dbReference>
<keyword evidence="2" id="KW-1133">Transmembrane helix</keyword>
<dbReference type="AlphaFoldDB" id="A0A438I6B2"/>
<comment type="caution">
    <text evidence="3">The sequence shown here is derived from an EMBL/GenBank/DDBJ whole genome shotgun (WGS) entry which is preliminary data.</text>
</comment>
<evidence type="ECO:0000313" key="3">
    <source>
        <dbReference type="EMBL" id="RVW92255.1"/>
    </source>
</evidence>
<feature type="compositionally biased region" description="Basic and acidic residues" evidence="1">
    <location>
        <begin position="1"/>
        <end position="11"/>
    </location>
</feature>
<keyword evidence="2" id="KW-0812">Transmembrane</keyword>
<dbReference type="PANTHER" id="PTHR31549:SF191">
    <property type="entry name" value="DUF247 DOMAIN PROTEIN"/>
    <property type="match status" value="1"/>
</dbReference>
<gene>
    <name evidence="3" type="primary">VvCHDp000026_37</name>
    <name evidence="3" type="ORF">CK203_027134</name>
</gene>
<organism evidence="3 4">
    <name type="scientific">Vitis vinifera</name>
    <name type="common">Grape</name>
    <dbReference type="NCBI Taxonomy" id="29760"/>
    <lineage>
        <taxon>Eukaryota</taxon>
        <taxon>Viridiplantae</taxon>
        <taxon>Streptophyta</taxon>
        <taxon>Embryophyta</taxon>
        <taxon>Tracheophyta</taxon>
        <taxon>Spermatophyta</taxon>
        <taxon>Magnoliopsida</taxon>
        <taxon>eudicotyledons</taxon>
        <taxon>Gunneridae</taxon>
        <taxon>Pentapetalae</taxon>
        <taxon>rosids</taxon>
        <taxon>Vitales</taxon>
        <taxon>Vitaceae</taxon>
        <taxon>Viteae</taxon>
        <taxon>Vitis</taxon>
    </lineage>
</organism>
<dbReference type="PANTHER" id="PTHR31549">
    <property type="entry name" value="PROTEIN, PUTATIVE (DUF247)-RELATED-RELATED"/>
    <property type="match status" value="1"/>
</dbReference>
<evidence type="ECO:0000256" key="2">
    <source>
        <dbReference type="SAM" id="Phobius"/>
    </source>
</evidence>
<protein>
    <submittedName>
        <fullName evidence="3">UPF0481 protein</fullName>
    </submittedName>
</protein>
<feature type="region of interest" description="Disordered" evidence="1">
    <location>
        <begin position="1"/>
        <end position="29"/>
    </location>
</feature>
<reference evidence="3 4" key="1">
    <citation type="journal article" date="2018" name="PLoS Genet.">
        <title>Population sequencing reveals clonal diversity and ancestral inbreeding in the grapevine cultivar Chardonnay.</title>
        <authorList>
            <person name="Roach M.J."/>
            <person name="Johnson D.L."/>
            <person name="Bohlmann J."/>
            <person name="van Vuuren H.J."/>
            <person name="Jones S.J."/>
            <person name="Pretorius I.S."/>
            <person name="Schmidt S.A."/>
            <person name="Borneman A.R."/>
        </authorList>
    </citation>
    <scope>NUCLEOTIDE SEQUENCE [LARGE SCALE GENOMIC DNA]</scope>
    <source>
        <strain evidence="4">cv. Chardonnay</strain>
        <tissue evidence="3">Leaf</tissue>
    </source>
</reference>
<dbReference type="EMBL" id="QGNW01000139">
    <property type="protein sequence ID" value="RVW92255.1"/>
    <property type="molecule type" value="Genomic_DNA"/>
</dbReference>
<dbReference type="Proteomes" id="UP000288805">
    <property type="component" value="Unassembled WGS sequence"/>
</dbReference>
<dbReference type="Pfam" id="PF03140">
    <property type="entry name" value="DUF247"/>
    <property type="match status" value="1"/>
</dbReference>
<name>A0A438I6B2_VITVI</name>
<feature type="transmembrane region" description="Helical" evidence="2">
    <location>
        <begin position="409"/>
        <end position="432"/>
    </location>
</feature>
<evidence type="ECO:0000313" key="4">
    <source>
        <dbReference type="Proteomes" id="UP000288805"/>
    </source>
</evidence>
<proteinExistence type="predicted"/>